<evidence type="ECO:0000313" key="1">
    <source>
        <dbReference type="EMBL" id="KAK7042838.1"/>
    </source>
</evidence>
<dbReference type="EMBL" id="JAWWNJ010000013">
    <property type="protein sequence ID" value="KAK7042838.1"/>
    <property type="molecule type" value="Genomic_DNA"/>
</dbReference>
<comment type="caution">
    <text evidence="1">The sequence shown here is derived from an EMBL/GenBank/DDBJ whole genome shotgun (WGS) entry which is preliminary data.</text>
</comment>
<reference evidence="1 2" key="1">
    <citation type="journal article" date="2024" name="J Genomics">
        <title>Draft genome sequencing and assembly of Favolaschia claudopus CIRM-BRFM 2984 isolated from oak limbs.</title>
        <authorList>
            <person name="Navarro D."/>
            <person name="Drula E."/>
            <person name="Chaduli D."/>
            <person name="Cazenave R."/>
            <person name="Ahrendt S."/>
            <person name="Wang J."/>
            <person name="Lipzen A."/>
            <person name="Daum C."/>
            <person name="Barry K."/>
            <person name="Grigoriev I.V."/>
            <person name="Favel A."/>
            <person name="Rosso M.N."/>
            <person name="Martin F."/>
        </authorList>
    </citation>
    <scope>NUCLEOTIDE SEQUENCE [LARGE SCALE GENOMIC DNA]</scope>
    <source>
        <strain evidence="1 2">CIRM-BRFM 2984</strain>
    </source>
</reference>
<keyword evidence="2" id="KW-1185">Reference proteome</keyword>
<dbReference type="Proteomes" id="UP001362999">
    <property type="component" value="Unassembled WGS sequence"/>
</dbReference>
<dbReference type="AlphaFoldDB" id="A0AAW0CX78"/>
<sequence length="449" mass="50868">MSTTTTSLPSPSLPLPIELVHRIAERYCSKEMLQNLSLASRMMANICRPLLFQNLDLHESPEHPTMDEAVTLFTNPAYHTAVILASTIRLVWFIIPEAMEEQILLAKILCATTHRLRRLGLTGQNINWDFQVGSCLNAAMLAVIPKANLDLLGLYYVRNLPPSMLRAMMGGTQYISLKSVGLAVDDIEDDQAALNSESQKTVPIIFYPRNEAVLMTWRKQPGVLSRFRSVHRFTWEASHLHPDAAAWVLSWAAQTVREIIFILPTMRAGAMFSLFFPSSATHSKPFVIADILSPGFPTILPFVGTFKLSILVLPVDRDAAWSRVFNQTFEGVWSQMKHYRFPSLEKVEFQLCFRNGDGGFPLPEPGSAEGTLITRWLKWLDRGLSQIISLKSVRLILTLEGWDLEDNWITAHTTAYFLARFPKLHSRKILLLDINSGAWYQEFHAPFNE</sequence>
<gene>
    <name evidence="1" type="ORF">R3P38DRAFT_2768331</name>
</gene>
<evidence type="ECO:0008006" key="3">
    <source>
        <dbReference type="Google" id="ProtNLM"/>
    </source>
</evidence>
<accession>A0AAW0CX78</accession>
<name>A0AAW0CX78_9AGAR</name>
<organism evidence="1 2">
    <name type="scientific">Favolaschia claudopus</name>
    <dbReference type="NCBI Taxonomy" id="2862362"/>
    <lineage>
        <taxon>Eukaryota</taxon>
        <taxon>Fungi</taxon>
        <taxon>Dikarya</taxon>
        <taxon>Basidiomycota</taxon>
        <taxon>Agaricomycotina</taxon>
        <taxon>Agaricomycetes</taxon>
        <taxon>Agaricomycetidae</taxon>
        <taxon>Agaricales</taxon>
        <taxon>Marasmiineae</taxon>
        <taxon>Mycenaceae</taxon>
        <taxon>Favolaschia</taxon>
    </lineage>
</organism>
<protein>
    <recommendedName>
        <fullName evidence="3">F-box domain-containing protein</fullName>
    </recommendedName>
</protein>
<evidence type="ECO:0000313" key="2">
    <source>
        <dbReference type="Proteomes" id="UP001362999"/>
    </source>
</evidence>
<proteinExistence type="predicted"/>